<proteinExistence type="predicted"/>
<evidence type="ECO:0000313" key="2">
    <source>
        <dbReference type="EMBL" id="TDD84509.1"/>
    </source>
</evidence>
<dbReference type="EMBL" id="SMKY01000044">
    <property type="protein sequence ID" value="TDD84509.1"/>
    <property type="molecule type" value="Genomic_DNA"/>
</dbReference>
<protein>
    <submittedName>
        <fullName evidence="2">Alpha/beta hydrolase</fullName>
    </submittedName>
</protein>
<reference evidence="2 3" key="1">
    <citation type="submission" date="2019-03" db="EMBL/GenBank/DDBJ databases">
        <title>Draft genome sequences of novel Actinobacteria.</title>
        <authorList>
            <person name="Sahin N."/>
            <person name="Ay H."/>
            <person name="Saygin H."/>
        </authorList>
    </citation>
    <scope>NUCLEOTIDE SEQUENCE [LARGE SCALE GENOMIC DNA]</scope>
    <source>
        <strain evidence="2 3">DSM 45941</strain>
    </source>
</reference>
<evidence type="ECO:0000313" key="3">
    <source>
        <dbReference type="Proteomes" id="UP000295578"/>
    </source>
</evidence>
<dbReference type="SUPFAM" id="SSF53474">
    <property type="entry name" value="alpha/beta-Hydrolases"/>
    <property type="match status" value="1"/>
</dbReference>
<feature type="domain" description="AB hydrolase-1" evidence="1">
    <location>
        <begin position="31"/>
        <end position="242"/>
    </location>
</feature>
<evidence type="ECO:0000259" key="1">
    <source>
        <dbReference type="Pfam" id="PF12697"/>
    </source>
</evidence>
<comment type="caution">
    <text evidence="2">The sequence shown here is derived from an EMBL/GenBank/DDBJ whole genome shotgun (WGS) entry which is preliminary data.</text>
</comment>
<dbReference type="GO" id="GO:0016787">
    <property type="term" value="F:hydrolase activity"/>
    <property type="evidence" value="ECO:0007669"/>
    <property type="project" value="UniProtKB-KW"/>
</dbReference>
<dbReference type="InterPro" id="IPR000073">
    <property type="entry name" value="AB_hydrolase_1"/>
</dbReference>
<dbReference type="Gene3D" id="3.40.50.1820">
    <property type="entry name" value="alpha/beta hydrolase"/>
    <property type="match status" value="1"/>
</dbReference>
<dbReference type="AlphaFoldDB" id="A0A4R5BGD2"/>
<name>A0A4R5BGD2_9ACTN</name>
<accession>A0A4R5BGD2</accession>
<dbReference type="RefSeq" id="WP_132197278.1">
    <property type="nucleotide sequence ID" value="NZ_SMKY01000044.1"/>
</dbReference>
<dbReference type="Proteomes" id="UP000295578">
    <property type="component" value="Unassembled WGS sequence"/>
</dbReference>
<gene>
    <name evidence="2" type="ORF">E1293_12795</name>
</gene>
<sequence length="265" mass="28363">MPHVISKDGTRIGYSKTGSGPALVLVDGAFGHRAFGPNMDLPPLLADRFTVYTYDRRGRGESGDTQPFSVERETDDLEAVIAEAGGSACVYGVSSGVPLALDAANAGLAIPKLVVYEGPFVVDDSRKPIPEDLRAQMETLVKEDRRSQAIKLFMTKGVGLPGIFVTMMRLMPAWSKLKRVAHTAPYDVAALGDTGRGRPLPAGRWSDVKSPVLVVVGGKSPKWMKNAMGALAEVLPDARHRTLDGQMHVVKGKAIAPVITEFLTG</sequence>
<organism evidence="2 3">
    <name type="scientific">Actinomadura darangshiensis</name>
    <dbReference type="NCBI Taxonomy" id="705336"/>
    <lineage>
        <taxon>Bacteria</taxon>
        <taxon>Bacillati</taxon>
        <taxon>Actinomycetota</taxon>
        <taxon>Actinomycetes</taxon>
        <taxon>Streptosporangiales</taxon>
        <taxon>Thermomonosporaceae</taxon>
        <taxon>Actinomadura</taxon>
    </lineage>
</organism>
<keyword evidence="3" id="KW-1185">Reference proteome</keyword>
<dbReference type="OrthoDB" id="63519at2"/>
<keyword evidence="2" id="KW-0378">Hydrolase</keyword>
<dbReference type="Pfam" id="PF12697">
    <property type="entry name" value="Abhydrolase_6"/>
    <property type="match status" value="1"/>
</dbReference>
<dbReference type="InterPro" id="IPR029058">
    <property type="entry name" value="AB_hydrolase_fold"/>
</dbReference>